<dbReference type="GO" id="GO:0004720">
    <property type="term" value="F:protein-lysine 6-oxidase activity"/>
    <property type="evidence" value="ECO:0007669"/>
    <property type="project" value="TreeGrafter"/>
</dbReference>
<dbReference type="PANTHER" id="PTHR45817:SF8">
    <property type="entry name" value="LYSYL OXIDASE HOMOLOG 1"/>
    <property type="match status" value="1"/>
</dbReference>
<proteinExistence type="predicted"/>
<dbReference type="Pfam" id="PF00530">
    <property type="entry name" value="SRCR"/>
    <property type="match status" value="1"/>
</dbReference>
<feature type="domain" description="SRCR" evidence="3">
    <location>
        <begin position="445"/>
        <end position="540"/>
    </location>
</feature>
<reference evidence="4" key="1">
    <citation type="submission" date="2014-12" db="EMBL/GenBank/DDBJ databases">
        <title>Insight into the proteome of Arion vulgaris.</title>
        <authorList>
            <person name="Aradska J."/>
            <person name="Bulat T."/>
            <person name="Smidak R."/>
            <person name="Sarate P."/>
            <person name="Gangsoo J."/>
            <person name="Sialana F."/>
            <person name="Bilban M."/>
            <person name="Lubec G."/>
        </authorList>
    </citation>
    <scope>NUCLEOTIDE SEQUENCE</scope>
    <source>
        <tissue evidence="4">Skin</tissue>
    </source>
</reference>
<feature type="domain" description="SRCR" evidence="3">
    <location>
        <begin position="230"/>
        <end position="319"/>
    </location>
</feature>
<dbReference type="Gene3D" id="3.10.250.10">
    <property type="entry name" value="SRCR-like domain"/>
    <property type="match status" value="2"/>
</dbReference>
<feature type="disulfide bond" evidence="2">
    <location>
        <begin position="178"/>
        <end position="188"/>
    </location>
</feature>
<dbReference type="InterPro" id="IPR050912">
    <property type="entry name" value="LOX-like_protein"/>
</dbReference>
<dbReference type="SMART" id="SM00202">
    <property type="entry name" value="SR"/>
    <property type="match status" value="1"/>
</dbReference>
<evidence type="ECO:0000313" key="4">
    <source>
        <dbReference type="EMBL" id="CEK90441.1"/>
    </source>
</evidence>
<dbReference type="GO" id="GO:0016020">
    <property type="term" value="C:membrane"/>
    <property type="evidence" value="ECO:0007669"/>
    <property type="project" value="InterPro"/>
</dbReference>
<dbReference type="PANTHER" id="PTHR45817">
    <property type="entry name" value="LYSYL OXIDASE-LIKE-RELATED"/>
    <property type="match status" value="1"/>
</dbReference>
<dbReference type="InterPro" id="IPR001190">
    <property type="entry name" value="SRCR"/>
</dbReference>
<evidence type="ECO:0000256" key="1">
    <source>
        <dbReference type="ARBA" id="ARBA00023157"/>
    </source>
</evidence>
<feature type="domain" description="SRCR" evidence="3">
    <location>
        <begin position="108"/>
        <end position="207"/>
    </location>
</feature>
<feature type="non-terminal residue" evidence="4">
    <location>
        <position position="1"/>
    </location>
</feature>
<name>A0A0B7BDR2_9EUPU</name>
<sequence length="549" mass="60381">FNSGLVKATWQNVEGYLCSWFLPNTAATVMCRNFGFISGLVDTSQNVTDPHLQFIWQTDFNGQCNSKDVLVEACRSATWVKYPAHLSEMEKKCVCSDNYISLYCYGKVKVSLEPRQNYGPLLIYDGDEYLTICHEYLNQYAANAACREVTGYNTTNAVILDPGTFLFGDGSKVVTFTCAPDAISVSDCVTFSSVSNFECIVASVLCYEGQEPPGPTPENATEWRIEDSVVQIKAHGLWGTVCSNEWTNTVATVLCKTISTEYTIGFAEADNRLPTVPMWINSVTCDADNTTDINMCTRTTFMNTFDYCELDGIALAFCFKAENDVPKFSLADTVETALYVKGHVAIIISGQMGYFCPPDVNVVQTNANSLCKIMGYIGGEPSPVKISRNNSTLVWNGSYYCSWNIPDCFLTGNFVEGMDMNHTDSDENGSCDLLVPDILCYKSKVRLEDPELAEGFLLINGQNGWQGVCSDNFTSTLAEGFCNEAGYQSGNYTTGSKAGLVAGFESVICNDSVKFEDCIFNKLYTNSALSCDEIVYISCTQNSNLAVNN</sequence>
<comment type="caution">
    <text evidence="2">Lacks conserved residue(s) required for the propagation of feature annotation.</text>
</comment>
<gene>
    <name evidence="4" type="primary">ORF176942</name>
</gene>
<organism evidence="4">
    <name type="scientific">Arion vulgaris</name>
    <dbReference type="NCBI Taxonomy" id="1028688"/>
    <lineage>
        <taxon>Eukaryota</taxon>
        <taxon>Metazoa</taxon>
        <taxon>Spiralia</taxon>
        <taxon>Lophotrochozoa</taxon>
        <taxon>Mollusca</taxon>
        <taxon>Gastropoda</taxon>
        <taxon>Heterobranchia</taxon>
        <taxon>Euthyneura</taxon>
        <taxon>Panpulmonata</taxon>
        <taxon>Eupulmonata</taxon>
        <taxon>Stylommatophora</taxon>
        <taxon>Helicina</taxon>
        <taxon>Arionoidea</taxon>
        <taxon>Arionidae</taxon>
        <taxon>Arion</taxon>
    </lineage>
</organism>
<protein>
    <recommendedName>
        <fullName evidence="3">SRCR domain-containing protein</fullName>
    </recommendedName>
</protein>
<dbReference type="PROSITE" id="PS50287">
    <property type="entry name" value="SRCR_2"/>
    <property type="match status" value="4"/>
</dbReference>
<keyword evidence="1 2" id="KW-1015">Disulfide bond</keyword>
<dbReference type="EMBL" id="HACG01043576">
    <property type="protein sequence ID" value="CEK90441.1"/>
    <property type="molecule type" value="Transcribed_RNA"/>
</dbReference>
<feature type="disulfide bond" evidence="2">
    <location>
        <begin position="64"/>
        <end position="74"/>
    </location>
</feature>
<accession>A0A0B7BDR2</accession>
<dbReference type="GO" id="GO:0005615">
    <property type="term" value="C:extracellular space"/>
    <property type="evidence" value="ECO:0007669"/>
    <property type="project" value="TreeGrafter"/>
</dbReference>
<dbReference type="InterPro" id="IPR036772">
    <property type="entry name" value="SRCR-like_dom_sf"/>
</dbReference>
<evidence type="ECO:0000259" key="3">
    <source>
        <dbReference type="PROSITE" id="PS50287"/>
    </source>
</evidence>
<dbReference type="GO" id="GO:0030199">
    <property type="term" value="P:collagen fibril organization"/>
    <property type="evidence" value="ECO:0007669"/>
    <property type="project" value="TreeGrafter"/>
</dbReference>
<feature type="domain" description="SRCR" evidence="3">
    <location>
        <begin position="1"/>
        <end position="105"/>
    </location>
</feature>
<dbReference type="SUPFAM" id="SSF56487">
    <property type="entry name" value="SRCR-like"/>
    <property type="match status" value="4"/>
</dbReference>
<evidence type="ECO:0000256" key="2">
    <source>
        <dbReference type="PROSITE-ProRule" id="PRU00196"/>
    </source>
</evidence>
<dbReference type="AlphaFoldDB" id="A0A0B7BDR2"/>